<dbReference type="InterPro" id="IPR014043">
    <property type="entry name" value="Acyl_transferase_dom"/>
</dbReference>
<evidence type="ECO:0000313" key="7">
    <source>
        <dbReference type="EMBL" id="KAB8028093.1"/>
    </source>
</evidence>
<reference evidence="7 8" key="1">
    <citation type="submission" date="2019-10" db="EMBL/GenBank/DDBJ databases">
        <title>New genus of Silvanigrellaceae.</title>
        <authorList>
            <person name="Pitt A."/>
            <person name="Hahn M.W."/>
        </authorList>
    </citation>
    <scope>NUCLEOTIDE SEQUENCE [LARGE SCALE GENOMIC DNA]</scope>
    <source>
        <strain evidence="7 8">33A1-SZDP</strain>
    </source>
</reference>
<dbReference type="SUPFAM" id="SSF52151">
    <property type="entry name" value="FabD/lysophospholipase-like"/>
    <property type="match status" value="1"/>
</dbReference>
<dbReference type="Pfam" id="PF00109">
    <property type="entry name" value="ketoacyl-synt"/>
    <property type="match status" value="1"/>
</dbReference>
<accession>A0A833JD36</accession>
<feature type="domain" description="Carrier" evidence="5">
    <location>
        <begin position="1394"/>
        <end position="1469"/>
    </location>
</feature>
<dbReference type="Gene3D" id="3.30.70.3290">
    <property type="match status" value="1"/>
</dbReference>
<dbReference type="PROSITE" id="PS50075">
    <property type="entry name" value="CARRIER"/>
    <property type="match status" value="1"/>
</dbReference>
<dbReference type="InterPro" id="IPR050091">
    <property type="entry name" value="PKS_NRPS_Biosynth_Enz"/>
</dbReference>
<dbReference type="Pfam" id="PF08659">
    <property type="entry name" value="KR"/>
    <property type="match status" value="1"/>
</dbReference>
<keyword evidence="7" id="KW-0012">Acyltransferase</keyword>
<dbReference type="RefSeq" id="WP_152213914.1">
    <property type="nucleotide sequence ID" value="NZ_WFLN01000010.1"/>
</dbReference>
<dbReference type="PANTHER" id="PTHR43775:SF51">
    <property type="entry name" value="INACTIVE PHENOLPHTHIOCEROL SYNTHESIS POLYKETIDE SYNTHASE TYPE I PKS1-RELATED"/>
    <property type="match status" value="1"/>
</dbReference>
<dbReference type="InterPro" id="IPR032821">
    <property type="entry name" value="PKS_assoc"/>
</dbReference>
<dbReference type="Pfam" id="PF00550">
    <property type="entry name" value="PP-binding"/>
    <property type="match status" value="1"/>
</dbReference>
<dbReference type="FunFam" id="1.10.1200.10:FF:000005">
    <property type="entry name" value="Nonribosomal peptide synthetase 1"/>
    <property type="match status" value="1"/>
</dbReference>
<comment type="cofactor">
    <cofactor evidence="1">
        <name>pantetheine 4'-phosphate</name>
        <dbReference type="ChEBI" id="CHEBI:47942"/>
    </cofactor>
</comment>
<evidence type="ECO:0000259" key="6">
    <source>
        <dbReference type="PROSITE" id="PS52004"/>
    </source>
</evidence>
<dbReference type="InterPro" id="IPR014031">
    <property type="entry name" value="Ketoacyl_synth_C"/>
</dbReference>
<name>A0A833JD36_9BACT</name>
<dbReference type="PROSITE" id="PS52004">
    <property type="entry name" value="KS3_2"/>
    <property type="match status" value="1"/>
</dbReference>
<dbReference type="Proteomes" id="UP000442694">
    <property type="component" value="Unassembled WGS sequence"/>
</dbReference>
<dbReference type="InterPro" id="IPR020841">
    <property type="entry name" value="PKS_Beta-ketoAc_synthase_dom"/>
</dbReference>
<dbReference type="InterPro" id="IPR036291">
    <property type="entry name" value="NAD(P)-bd_dom_sf"/>
</dbReference>
<dbReference type="SUPFAM" id="SSF51735">
    <property type="entry name" value="NAD(P)-binding Rossmann-fold domains"/>
    <property type="match status" value="1"/>
</dbReference>
<dbReference type="SMART" id="SM00822">
    <property type="entry name" value="PKS_KR"/>
    <property type="match status" value="1"/>
</dbReference>
<feature type="domain" description="Ketosynthase family 3 (KS3)" evidence="6">
    <location>
        <begin position="10"/>
        <end position="425"/>
    </location>
</feature>
<dbReference type="SMART" id="SM00827">
    <property type="entry name" value="PKS_AT"/>
    <property type="match status" value="1"/>
</dbReference>
<dbReference type="InterPro" id="IPR001227">
    <property type="entry name" value="Ac_transferase_dom_sf"/>
</dbReference>
<evidence type="ECO:0000313" key="8">
    <source>
        <dbReference type="Proteomes" id="UP000442694"/>
    </source>
</evidence>
<dbReference type="GO" id="GO:0006633">
    <property type="term" value="P:fatty acid biosynthetic process"/>
    <property type="evidence" value="ECO:0007669"/>
    <property type="project" value="TreeGrafter"/>
</dbReference>
<dbReference type="Gene3D" id="3.40.50.720">
    <property type="entry name" value="NAD(P)-binding Rossmann-like Domain"/>
    <property type="match status" value="1"/>
</dbReference>
<dbReference type="InterPro" id="IPR014030">
    <property type="entry name" value="Ketoacyl_synth_N"/>
</dbReference>
<dbReference type="InterPro" id="IPR016039">
    <property type="entry name" value="Thiolase-like"/>
</dbReference>
<dbReference type="Gene3D" id="3.40.47.10">
    <property type="match status" value="1"/>
</dbReference>
<evidence type="ECO:0000256" key="4">
    <source>
        <dbReference type="ARBA" id="ARBA00022679"/>
    </source>
</evidence>
<keyword evidence="3" id="KW-0597">Phosphoprotein</keyword>
<organism evidence="7 8">
    <name type="scientific">Fluviispira multicolorata</name>
    <dbReference type="NCBI Taxonomy" id="2654512"/>
    <lineage>
        <taxon>Bacteria</taxon>
        <taxon>Pseudomonadati</taxon>
        <taxon>Bdellovibrionota</taxon>
        <taxon>Oligoflexia</taxon>
        <taxon>Silvanigrellales</taxon>
        <taxon>Silvanigrellaceae</taxon>
        <taxon>Fluviispira</taxon>
    </lineage>
</organism>
<evidence type="ECO:0000256" key="1">
    <source>
        <dbReference type="ARBA" id="ARBA00001957"/>
    </source>
</evidence>
<dbReference type="Gene3D" id="1.10.1200.10">
    <property type="entry name" value="ACP-like"/>
    <property type="match status" value="1"/>
</dbReference>
<gene>
    <name evidence="7" type="ORF">GCL57_13665</name>
</gene>
<dbReference type="SMART" id="SM00825">
    <property type="entry name" value="PKS_KS"/>
    <property type="match status" value="1"/>
</dbReference>
<dbReference type="CDD" id="cd08953">
    <property type="entry name" value="KR_2_SDR_x"/>
    <property type="match status" value="1"/>
</dbReference>
<dbReference type="InterPro" id="IPR006162">
    <property type="entry name" value="Ppantetheine_attach_site"/>
</dbReference>
<protein>
    <submittedName>
        <fullName evidence="7">Acyltransferase domain-containing protein</fullName>
    </submittedName>
</protein>
<dbReference type="InterPro" id="IPR013968">
    <property type="entry name" value="PKS_KR"/>
</dbReference>
<dbReference type="PROSITE" id="PS00012">
    <property type="entry name" value="PHOSPHOPANTETHEINE"/>
    <property type="match status" value="1"/>
</dbReference>
<evidence type="ECO:0000256" key="3">
    <source>
        <dbReference type="ARBA" id="ARBA00022553"/>
    </source>
</evidence>
<dbReference type="SUPFAM" id="SSF53901">
    <property type="entry name" value="Thiolase-like"/>
    <property type="match status" value="1"/>
</dbReference>
<keyword evidence="8" id="KW-1185">Reference proteome</keyword>
<dbReference type="PANTHER" id="PTHR43775">
    <property type="entry name" value="FATTY ACID SYNTHASE"/>
    <property type="match status" value="1"/>
</dbReference>
<evidence type="ECO:0000256" key="2">
    <source>
        <dbReference type="ARBA" id="ARBA00022450"/>
    </source>
</evidence>
<proteinExistence type="predicted"/>
<dbReference type="Pfam" id="PF16197">
    <property type="entry name" value="KAsynt_C_assoc"/>
    <property type="match status" value="1"/>
</dbReference>
<dbReference type="GO" id="GO:0004312">
    <property type="term" value="F:fatty acid synthase activity"/>
    <property type="evidence" value="ECO:0007669"/>
    <property type="project" value="TreeGrafter"/>
</dbReference>
<evidence type="ECO:0000259" key="5">
    <source>
        <dbReference type="PROSITE" id="PS50075"/>
    </source>
</evidence>
<dbReference type="SUPFAM" id="SSF47336">
    <property type="entry name" value="ACP-like"/>
    <property type="match status" value="1"/>
</dbReference>
<dbReference type="InterPro" id="IPR009081">
    <property type="entry name" value="PP-bd_ACP"/>
</dbReference>
<dbReference type="InterPro" id="IPR036736">
    <property type="entry name" value="ACP-like_sf"/>
</dbReference>
<dbReference type="InterPro" id="IPR016035">
    <property type="entry name" value="Acyl_Trfase/lysoPLipase"/>
</dbReference>
<dbReference type="Gene3D" id="3.40.366.10">
    <property type="entry name" value="Malonyl-Coenzyme A Acyl Carrier Protein, domain 2"/>
    <property type="match status" value="1"/>
</dbReference>
<dbReference type="Pfam" id="PF00698">
    <property type="entry name" value="Acyl_transf_1"/>
    <property type="match status" value="1"/>
</dbReference>
<sequence>MSNLDLNEYAGSVAVIGLSGRFPEANNVEEFWNNILQGKESVRVIEGLKSKNKNHINIFGYLDRIEYFDAEYFGFSPREAEIMDPQQRAMLECAVEALENSGYVSGKFNGKASVYLGSAISSYLIFNILSRKDLINSYGLLQISNGNDSISTPISYKLNLTGPSIDVNTTCSTSLIAVHQACRSLLNYESDLSLAGGVSINVTQDEGYIYQEGSILSPDGHCRPFDEKAQGTVEGNGLGVVVLKRLEDAIADNDTIHCIIRASAANNDGSEKIGYTAPSVRGQARVIAEALEIANIPSDHISYVETHGTGTHLGDPIEINALKEAFESRKISDFNCGLGSVKANIGHLNTAAGIAGLIKIILSLKNKKIPPSINFNNPNPKIQFNNSGFYVNAKLKDWNECYLPRRAAVSSFGIGGTNAHVIVEEAPLKNKRDSLRSQHIFITSAKSETALSAANLNLAGYLEKTEENLADVAFTLQMGRNEFKHRSFFVSNTKNDCIDKILSKNNKFIYSNKAPQHKMDLVFMFPGQGSQYINMAYHLYLEEEIFKENFDICCQLVDKYLDMKIKNILFSQENIQNEILNQTYVTQPVLFVIEYCLVKLLGHYGVEPNAMIGHSIGEYVAACIAEVFTLQDAIKIVCMRGKYMQELASGKMLSVVLSESELKKYLENDMSLAAINGKNLCVASGSQVAMERLQKKLSFHNIESKLLFTSHAFHSQQMEEMLPKFKNILKTVQFNAPKIRFISNLSGKWILNEEATHLDYWAQHIVKTVRFSEGLETLLQNENNIYLEVGPGHSLINMLKNTNDSHATTLMTMPHAKEDKSSTIAFLETLGKLWLNGIAIKWENIYTHESRGRIPLPTYPFQRQRYWIDKGKGESINIRNDSTDWLYGQIWKRQSYERLIDYKDEKQKIIKYLYLLNKDDLSDLDYLMRNNKNSFFAIDSDNFAKIDENKYSIEYSQQNHFEKVLKLISLEKNEELRIVYISKNICIFDLLNLIKSIIKCKIINSICISCITEQAYLVNGCEQNIRPESSLFIGVLKSVSQEFPNINYLHLDLDNFLQYSKDILNFIEKEFSSERRNSIVAYRNKLRWLPTFENIKLTQNKNISSHLKEGGVYLITGGLGNIGLALAGILGKEYKAKIVLISRTDFPDDGQWKNIIENNDSSTLLVKRIKRLNELKEDGVETLLLKANVADYEEMSDALRQAERKFGIVHGIIHAAADLKEESFKIVEELTENDFRSHFKAKIEGVKVLEKLLHNKTFDFCCLFSSISSILAGLGHAAYAAANIYLDEFVQINNNSILNTPLISINWDAWVFENENLSHFEEKLMDLSISEGEGCQVFLDIMNSGFLGRVIVSTKNLDERIQSWINQENKSNQKKGEDFNKNHSRPNLLNPYLAPRDEIEINIIEILESLLGIKGIGITDNFFELGGHSLLATKLTAQVRENFQIEFSLQTLFENPTAIKMSEYIIQKKLSEIDENLLNKLMEDL</sequence>
<dbReference type="Pfam" id="PF02801">
    <property type="entry name" value="Ketoacyl-synt_C"/>
    <property type="match status" value="1"/>
</dbReference>
<dbReference type="CDD" id="cd00833">
    <property type="entry name" value="PKS"/>
    <property type="match status" value="1"/>
</dbReference>
<dbReference type="InterPro" id="IPR057326">
    <property type="entry name" value="KR_dom"/>
</dbReference>
<keyword evidence="4 7" id="KW-0808">Transferase</keyword>
<comment type="caution">
    <text evidence="7">The sequence shown here is derived from an EMBL/GenBank/DDBJ whole genome shotgun (WGS) entry which is preliminary data.</text>
</comment>
<keyword evidence="2" id="KW-0596">Phosphopantetheine</keyword>
<dbReference type="EMBL" id="WFLN01000010">
    <property type="protein sequence ID" value="KAB8028093.1"/>
    <property type="molecule type" value="Genomic_DNA"/>
</dbReference>